<evidence type="ECO:0000313" key="1">
    <source>
        <dbReference type="EMBL" id="KAH3688706.1"/>
    </source>
</evidence>
<dbReference type="Proteomes" id="UP000774326">
    <property type="component" value="Unassembled WGS sequence"/>
</dbReference>
<sequence length="146" mass="15957">MFRNLRSEITTQTVLQVVVRVPDTPVLFNVRSTRGVWLPGFIESFKDNNVDTPASNSTDSIFPEVLSVLDRWNRVFEGSLHDIVKEGVSGVILGLTLPVREGVGKDHISGDNGWVGSTVNNDIPGINETDLDTTVGVTFGIFDISN</sequence>
<dbReference type="EMBL" id="JAEUBG010000192">
    <property type="protein sequence ID" value="KAH3688706.1"/>
    <property type="molecule type" value="Genomic_DNA"/>
</dbReference>
<proteinExistence type="predicted"/>
<keyword evidence="2" id="KW-1185">Reference proteome</keyword>
<protein>
    <submittedName>
        <fullName evidence="1">Uncharacterized protein</fullName>
    </submittedName>
</protein>
<accession>A0A9P8QE49</accession>
<organism evidence="1 2">
    <name type="scientific">Wickerhamomyces pijperi</name>
    <name type="common">Yeast</name>
    <name type="synonym">Pichia pijperi</name>
    <dbReference type="NCBI Taxonomy" id="599730"/>
    <lineage>
        <taxon>Eukaryota</taxon>
        <taxon>Fungi</taxon>
        <taxon>Dikarya</taxon>
        <taxon>Ascomycota</taxon>
        <taxon>Saccharomycotina</taxon>
        <taxon>Saccharomycetes</taxon>
        <taxon>Phaffomycetales</taxon>
        <taxon>Wickerhamomycetaceae</taxon>
        <taxon>Wickerhamomyces</taxon>
    </lineage>
</organism>
<dbReference type="AlphaFoldDB" id="A0A9P8QE49"/>
<evidence type="ECO:0000313" key="2">
    <source>
        <dbReference type="Proteomes" id="UP000774326"/>
    </source>
</evidence>
<reference evidence="1" key="2">
    <citation type="submission" date="2021-01" db="EMBL/GenBank/DDBJ databases">
        <authorList>
            <person name="Schikora-Tamarit M.A."/>
        </authorList>
    </citation>
    <scope>NUCLEOTIDE SEQUENCE</scope>
    <source>
        <strain evidence="1">CBS2887</strain>
    </source>
</reference>
<comment type="caution">
    <text evidence="1">The sequence shown here is derived from an EMBL/GenBank/DDBJ whole genome shotgun (WGS) entry which is preliminary data.</text>
</comment>
<gene>
    <name evidence="1" type="ORF">WICPIJ_000306</name>
</gene>
<name>A0A9P8QE49_WICPI</name>
<reference evidence="1" key="1">
    <citation type="journal article" date="2021" name="Open Biol.">
        <title>Shared evolutionary footprints suggest mitochondrial oxidative damage underlies multiple complex I losses in fungi.</title>
        <authorList>
            <person name="Schikora-Tamarit M.A."/>
            <person name="Marcet-Houben M."/>
            <person name="Nosek J."/>
            <person name="Gabaldon T."/>
        </authorList>
    </citation>
    <scope>NUCLEOTIDE SEQUENCE</scope>
    <source>
        <strain evidence="1">CBS2887</strain>
    </source>
</reference>